<protein>
    <submittedName>
        <fullName evidence="3">Glycosyl transferase family 1</fullName>
    </submittedName>
</protein>
<dbReference type="Gene3D" id="3.40.50.2000">
    <property type="entry name" value="Glycogen Phosphorylase B"/>
    <property type="match status" value="2"/>
</dbReference>
<reference evidence="3 4" key="1">
    <citation type="journal article" date="2016" name="Sci. Rep.">
        <title>Metabolic traits of an uncultured archaeal lineage -MSBL1- from brine pools of the Red Sea.</title>
        <authorList>
            <person name="Mwirichia R."/>
            <person name="Alam I."/>
            <person name="Rashid M."/>
            <person name="Vinu M."/>
            <person name="Ba-Alawi W."/>
            <person name="Anthony Kamau A."/>
            <person name="Kamanda Ngugi D."/>
            <person name="Goker M."/>
            <person name="Klenk H.P."/>
            <person name="Bajic V."/>
            <person name="Stingl U."/>
        </authorList>
    </citation>
    <scope>NUCLEOTIDE SEQUENCE [LARGE SCALE GENOMIC DNA]</scope>
    <source>
        <strain evidence="3">SCGC-AAA259E19</strain>
    </source>
</reference>
<dbReference type="InterPro" id="IPR050194">
    <property type="entry name" value="Glycosyltransferase_grp1"/>
</dbReference>
<dbReference type="Pfam" id="PF13439">
    <property type="entry name" value="Glyco_transf_4"/>
    <property type="match status" value="1"/>
</dbReference>
<evidence type="ECO:0000313" key="3">
    <source>
        <dbReference type="EMBL" id="KXA94927.1"/>
    </source>
</evidence>
<proteinExistence type="predicted"/>
<name>A0A133UL58_9EURY</name>
<dbReference type="Proteomes" id="UP000070284">
    <property type="component" value="Unassembled WGS sequence"/>
</dbReference>
<dbReference type="InterPro" id="IPR001296">
    <property type="entry name" value="Glyco_trans_1"/>
</dbReference>
<dbReference type="PANTHER" id="PTHR45947">
    <property type="entry name" value="SULFOQUINOVOSYL TRANSFERASE SQD2"/>
    <property type="match status" value="1"/>
</dbReference>
<gene>
    <name evidence="3" type="ORF">AKJ65_03015</name>
</gene>
<dbReference type="GO" id="GO:0016757">
    <property type="term" value="F:glycosyltransferase activity"/>
    <property type="evidence" value="ECO:0007669"/>
    <property type="project" value="InterPro"/>
</dbReference>
<dbReference type="PANTHER" id="PTHR45947:SF3">
    <property type="entry name" value="SULFOQUINOVOSYL TRANSFERASE SQD2"/>
    <property type="match status" value="1"/>
</dbReference>
<feature type="domain" description="Glycosyltransferase subfamily 4-like N-terminal" evidence="2">
    <location>
        <begin position="15"/>
        <end position="203"/>
    </location>
</feature>
<dbReference type="SUPFAM" id="SSF53756">
    <property type="entry name" value="UDP-Glycosyltransferase/glycogen phosphorylase"/>
    <property type="match status" value="1"/>
</dbReference>
<comment type="caution">
    <text evidence="3">The sequence shown here is derived from an EMBL/GenBank/DDBJ whole genome shotgun (WGS) entry which is preliminary data.</text>
</comment>
<dbReference type="Pfam" id="PF00534">
    <property type="entry name" value="Glycos_transf_1"/>
    <property type="match status" value="1"/>
</dbReference>
<accession>A0A133UL58</accession>
<organism evidence="3 4">
    <name type="scientific">candidate division MSBL1 archaeon SCGC-AAA259E19</name>
    <dbReference type="NCBI Taxonomy" id="1698264"/>
    <lineage>
        <taxon>Archaea</taxon>
        <taxon>Methanobacteriati</taxon>
        <taxon>Methanobacteriota</taxon>
        <taxon>candidate division MSBL1</taxon>
    </lineage>
</organism>
<feature type="domain" description="Glycosyl transferase family 1" evidence="1">
    <location>
        <begin position="218"/>
        <end position="391"/>
    </location>
</feature>
<dbReference type="EMBL" id="LHXO01000032">
    <property type="protein sequence ID" value="KXA94927.1"/>
    <property type="molecule type" value="Genomic_DNA"/>
</dbReference>
<evidence type="ECO:0000259" key="2">
    <source>
        <dbReference type="Pfam" id="PF13439"/>
    </source>
</evidence>
<evidence type="ECO:0000259" key="1">
    <source>
        <dbReference type="Pfam" id="PF00534"/>
    </source>
</evidence>
<dbReference type="CDD" id="cd03801">
    <property type="entry name" value="GT4_PimA-like"/>
    <property type="match status" value="1"/>
</dbReference>
<evidence type="ECO:0000313" key="4">
    <source>
        <dbReference type="Proteomes" id="UP000070284"/>
    </source>
</evidence>
<dbReference type="AlphaFoldDB" id="A0A133UL58"/>
<dbReference type="InterPro" id="IPR028098">
    <property type="entry name" value="Glyco_trans_4-like_N"/>
</dbReference>
<sequence length="415" mass="46825">MKILYYSYEFPPFHVGGLGTYAQEMAKMFVKRDHSVTAFSKNPGDAPTHEIWKGIEVHRPLLADIVDLLPILMPGDVSHWPTSSQEYFAEVLMYNMLSATKTVNDLVSKDDREFDIIVAHDWLSAIAGIATKRELDLPFVFHVHSTEQGRTRDGSETIKSLERSAARISDLVITVSDAMKGQLISLGYNPEKIRAIPNGVDHEKYDPNRKEFSEDKNKEFREKIGVGDDPMILFVGRLTWVKGVESLTKAMPTILSEIPDAKLVILGQGDQENAVRDVIENNDLHENVITHFKWVEEEERLKYYAASDLCVFPSRYEPFGIVCTEAMSMGKPVVVGAKGTCGFREQVITSGADRCGSHVDPDSPHDIAEFVIEILKDDDLRERMGNNARQRVLDNYTLDSVADRTLNTYEKLIEE</sequence>
<keyword evidence="3" id="KW-0808">Transferase</keyword>
<keyword evidence="4" id="KW-1185">Reference proteome</keyword>